<dbReference type="EMBL" id="LUGG01000007">
    <property type="protein sequence ID" value="OBZ73155.1"/>
    <property type="molecule type" value="Genomic_DNA"/>
</dbReference>
<organism evidence="1 2">
    <name type="scientific">Grifola frondosa</name>
    <name type="common">Maitake</name>
    <name type="synonym">Polyporus frondosus</name>
    <dbReference type="NCBI Taxonomy" id="5627"/>
    <lineage>
        <taxon>Eukaryota</taxon>
        <taxon>Fungi</taxon>
        <taxon>Dikarya</taxon>
        <taxon>Basidiomycota</taxon>
        <taxon>Agaricomycotina</taxon>
        <taxon>Agaricomycetes</taxon>
        <taxon>Polyporales</taxon>
        <taxon>Grifolaceae</taxon>
        <taxon>Grifola</taxon>
    </lineage>
</organism>
<comment type="caution">
    <text evidence="1">The sequence shown here is derived from an EMBL/GenBank/DDBJ whole genome shotgun (WGS) entry which is preliminary data.</text>
</comment>
<sequence length="71" mass="8298">MVDCESRRNAGNLGMWRWDKEVEPRELGDNRKGRGAISSANFIWRLRCRHIERTVTQSRQKKKAPTIAPTM</sequence>
<name>A0A1C7M8B3_GRIFR</name>
<protein>
    <submittedName>
        <fullName evidence="1">Uncharacterized protein</fullName>
    </submittedName>
</protein>
<dbReference type="AlphaFoldDB" id="A0A1C7M8B3"/>
<evidence type="ECO:0000313" key="2">
    <source>
        <dbReference type="Proteomes" id="UP000092993"/>
    </source>
</evidence>
<gene>
    <name evidence="1" type="ORF">A0H81_07096</name>
</gene>
<keyword evidence="2" id="KW-1185">Reference proteome</keyword>
<reference evidence="1 2" key="1">
    <citation type="submission" date="2016-03" db="EMBL/GenBank/DDBJ databases">
        <title>Whole genome sequencing of Grifola frondosa 9006-11.</title>
        <authorList>
            <person name="Min B."/>
            <person name="Park H."/>
            <person name="Kim J.-G."/>
            <person name="Cho H."/>
            <person name="Oh Y.-L."/>
            <person name="Kong W.-S."/>
            <person name="Choi I.-G."/>
        </authorList>
    </citation>
    <scope>NUCLEOTIDE SEQUENCE [LARGE SCALE GENOMIC DNA]</scope>
    <source>
        <strain evidence="1 2">9006-11</strain>
    </source>
</reference>
<dbReference type="Proteomes" id="UP000092993">
    <property type="component" value="Unassembled WGS sequence"/>
</dbReference>
<proteinExistence type="predicted"/>
<accession>A0A1C7M8B3</accession>
<evidence type="ECO:0000313" key="1">
    <source>
        <dbReference type="EMBL" id="OBZ73155.1"/>
    </source>
</evidence>